<keyword evidence="2" id="KW-1185">Reference proteome</keyword>
<reference evidence="2" key="1">
    <citation type="journal article" date="2024" name="Proc. Natl. Acad. Sci. U.S.A.">
        <title>Extraordinary preservation of gene collinearity over three hundred million years revealed in homosporous lycophytes.</title>
        <authorList>
            <person name="Li C."/>
            <person name="Wickell D."/>
            <person name="Kuo L.Y."/>
            <person name="Chen X."/>
            <person name="Nie B."/>
            <person name="Liao X."/>
            <person name="Peng D."/>
            <person name="Ji J."/>
            <person name="Jenkins J."/>
            <person name="Williams M."/>
            <person name="Shu S."/>
            <person name="Plott C."/>
            <person name="Barry K."/>
            <person name="Rajasekar S."/>
            <person name="Grimwood J."/>
            <person name="Han X."/>
            <person name="Sun S."/>
            <person name="Hou Z."/>
            <person name="He W."/>
            <person name="Dai G."/>
            <person name="Sun C."/>
            <person name="Schmutz J."/>
            <person name="Leebens-Mack J.H."/>
            <person name="Li F.W."/>
            <person name="Wang L."/>
        </authorList>
    </citation>
    <scope>NUCLEOTIDE SEQUENCE [LARGE SCALE GENOMIC DNA]</scope>
    <source>
        <strain evidence="2">cv. PW_Plant_1</strain>
    </source>
</reference>
<proteinExistence type="predicted"/>
<organism evidence="1 2">
    <name type="scientific">Diphasiastrum complanatum</name>
    <name type="common">Issler's clubmoss</name>
    <name type="synonym">Lycopodium complanatum</name>
    <dbReference type="NCBI Taxonomy" id="34168"/>
    <lineage>
        <taxon>Eukaryota</taxon>
        <taxon>Viridiplantae</taxon>
        <taxon>Streptophyta</taxon>
        <taxon>Embryophyta</taxon>
        <taxon>Tracheophyta</taxon>
        <taxon>Lycopodiopsida</taxon>
        <taxon>Lycopodiales</taxon>
        <taxon>Lycopodiaceae</taxon>
        <taxon>Lycopodioideae</taxon>
        <taxon>Diphasiastrum</taxon>
    </lineage>
</organism>
<comment type="caution">
    <text evidence="1">The sequence shown here is derived from an EMBL/GenBank/DDBJ whole genome shotgun (WGS) entry which is preliminary data.</text>
</comment>
<dbReference type="Proteomes" id="UP001162992">
    <property type="component" value="Chromosome 18"/>
</dbReference>
<dbReference type="EMBL" id="CM055109">
    <property type="protein sequence ID" value="KAJ7523031.1"/>
    <property type="molecule type" value="Genomic_DNA"/>
</dbReference>
<protein>
    <submittedName>
        <fullName evidence="1">Uncharacterized protein</fullName>
    </submittedName>
</protein>
<name>A0ACC2AZR6_DIPCM</name>
<evidence type="ECO:0000313" key="1">
    <source>
        <dbReference type="EMBL" id="KAJ7523031.1"/>
    </source>
</evidence>
<sequence length="253" mass="27593">MAIPAFSSSSFPHSLLLLSSPSMHYHKSAASISSPSSFSNILPSSSSALSFSSFMSSQFLWHSSPLGVSHPHNTALDHQPSSAKQCPVTAISLTAFHFGTSHNAFQNIKCSSRPWVSTMPTSRVPRSGFLRNASSNTRQNEQRFIVRATKMYTVEMEHNGEKHVLKVAEDETILSKALDAGLDVPYDCQLGVCMTCPAKLEQGQVDQSGGMLSEDVKEKGYALMCSSYPRSDCRIRSIPEDELLSLQLVTASD</sequence>
<accession>A0ACC2AZR6</accession>
<evidence type="ECO:0000313" key="2">
    <source>
        <dbReference type="Proteomes" id="UP001162992"/>
    </source>
</evidence>
<gene>
    <name evidence="1" type="ORF">O6H91_18G035200</name>
</gene>